<dbReference type="InterPro" id="IPR013083">
    <property type="entry name" value="Znf_RING/FYVE/PHD"/>
</dbReference>
<accession>D3BEM2</accession>
<feature type="region of interest" description="Disordered" evidence="7">
    <location>
        <begin position="92"/>
        <end position="123"/>
    </location>
</feature>
<feature type="domain" description="RING-type" evidence="8">
    <location>
        <begin position="698"/>
        <end position="848"/>
    </location>
</feature>
<evidence type="ECO:0000256" key="5">
    <source>
        <dbReference type="ARBA" id="ARBA00022786"/>
    </source>
</evidence>
<dbReference type="EMBL" id="ADBJ01000031">
    <property type="protein sequence ID" value="EFA80353.1"/>
    <property type="molecule type" value="Genomic_DNA"/>
</dbReference>
<evidence type="ECO:0000256" key="6">
    <source>
        <dbReference type="ARBA" id="ARBA00022833"/>
    </source>
</evidence>
<dbReference type="SUPFAM" id="SSF48403">
    <property type="entry name" value="Ankyrin repeat"/>
    <property type="match status" value="1"/>
</dbReference>
<dbReference type="GeneID" id="31362667"/>
<sequence length="848" mass="96252">MDIQLYRGLFKSKILRELIFEQIHRLSGEYRDRGLEIYKWGDLAFCPQQLVLYNYVDQLKSTIKYFIENRYTLQCTILNEKKKNKTKFFKIEQSSPSSNSNNNNNNNNNNKKNNKNNKNNNRNGNPKFVIYYILYALKTSATHGNLDLIIYLLSQFYELPTTKQQKSEETKSITPKSIIKLEQKYLKSIFNKAAGKGYLNILKYLIETYGNHDVKITTKSMNCAASNGHLQVLKWMYQTRDSTATVCNHLGLDAAANNGKLETVQFLLEMKVIPNLAAEYAADKGHLDILISLDQFNHLPTTSVALDNAATRGHMEIVRFLHSRQAKCTTNAINYAAYNGHYQVVHFLLENRSEGCTREAMDLSSMHGHLDIVKLLHERSDKGCTGSAVNLAAGNGHFHVVQFLIENRTEGCSFYALSNAIRNGHLPMFQYLAEKTAFLKDEEAVERVYNIAKSQDKLEIVEFLKNNFTQLQSHRNRAMESDLLTENMAALMQHSNNEDEDFGDLRVQEIEILKSIYDESLIQDNRQSNFYRIKINVNVPEGFVLKTATSTGGAEAEVEAAEAETTDEELSNNSDSTTTTTTNNNNSSSSSNNAASQAQEYPIVCLPTVTLGFELPRGYPEVSPILVISCCYWIKNNLFTFLDIEKSLTLTDVDVDFDSPLADYCIWEYNEDWTSLMSALPIILAHNSHESKKIFNETVHTCPICLCDDEGVNFDLLACSHFTCHGCTTQICKLNIDSGDIRQIKCSELKCGQPIDQNIVEKCVSAKDFATYKSTIQKTNGFVECTRCRGWAKVEPHTRSTFCEKCYYSMCMLCSKKWHPGTTCGYEPISRVTKLSVRLVIRLFVGFV</sequence>
<dbReference type="PANTHER" id="PTHR46586:SF3">
    <property type="entry name" value="ANKYRIN REPEAT-CONTAINING PROTEIN"/>
    <property type="match status" value="1"/>
</dbReference>
<dbReference type="GO" id="GO:0008270">
    <property type="term" value="F:zinc ion binding"/>
    <property type="evidence" value="ECO:0007669"/>
    <property type="project" value="UniProtKB-KW"/>
</dbReference>
<keyword evidence="3" id="KW-0677">Repeat</keyword>
<organism evidence="9 10">
    <name type="scientific">Heterostelium pallidum (strain ATCC 26659 / Pp 5 / PN500)</name>
    <name type="common">Cellular slime mold</name>
    <name type="synonym">Polysphondylium pallidum</name>
    <dbReference type="NCBI Taxonomy" id="670386"/>
    <lineage>
        <taxon>Eukaryota</taxon>
        <taxon>Amoebozoa</taxon>
        <taxon>Evosea</taxon>
        <taxon>Eumycetozoa</taxon>
        <taxon>Dictyostelia</taxon>
        <taxon>Acytosteliales</taxon>
        <taxon>Acytosteliaceae</taxon>
        <taxon>Heterostelium</taxon>
    </lineage>
</organism>
<keyword evidence="4" id="KW-0863">Zinc-finger</keyword>
<dbReference type="Pfam" id="PF12796">
    <property type="entry name" value="Ank_2"/>
    <property type="match status" value="1"/>
</dbReference>
<feature type="region of interest" description="Disordered" evidence="7">
    <location>
        <begin position="554"/>
        <end position="593"/>
    </location>
</feature>
<reference evidence="9 10" key="1">
    <citation type="journal article" date="2011" name="Genome Res.">
        <title>Phylogeny-wide analysis of social amoeba genomes highlights ancient origins for complex intercellular communication.</title>
        <authorList>
            <person name="Heidel A.J."/>
            <person name="Lawal H.M."/>
            <person name="Felder M."/>
            <person name="Schilde C."/>
            <person name="Helps N.R."/>
            <person name="Tunggal B."/>
            <person name="Rivero F."/>
            <person name="John U."/>
            <person name="Schleicher M."/>
            <person name="Eichinger L."/>
            <person name="Platzer M."/>
            <person name="Noegel A.A."/>
            <person name="Schaap P."/>
            <person name="Gloeckner G."/>
        </authorList>
    </citation>
    <scope>NUCLEOTIDE SEQUENCE [LARGE SCALE GENOMIC DNA]</scope>
    <source>
        <strain evidence="10">ATCC 26659 / Pp 5 / PN500</strain>
    </source>
</reference>
<evidence type="ECO:0000256" key="4">
    <source>
        <dbReference type="ARBA" id="ARBA00022771"/>
    </source>
</evidence>
<dbReference type="InterPro" id="IPR036770">
    <property type="entry name" value="Ankyrin_rpt-contain_sf"/>
</dbReference>
<dbReference type="Pfam" id="PF01485">
    <property type="entry name" value="IBR"/>
    <property type="match status" value="1"/>
</dbReference>
<dbReference type="Gene3D" id="3.10.110.10">
    <property type="entry name" value="Ubiquitin Conjugating Enzyme"/>
    <property type="match status" value="1"/>
</dbReference>
<comment type="caution">
    <text evidence="9">The sequence shown here is derived from an EMBL/GenBank/DDBJ whole genome shotgun (WGS) entry which is preliminary data.</text>
</comment>
<keyword evidence="6" id="KW-0862">Zinc</keyword>
<dbReference type="InParanoid" id="D3BEM2"/>
<proteinExistence type="predicted"/>
<dbReference type="InterPro" id="IPR002110">
    <property type="entry name" value="Ankyrin_rpt"/>
</dbReference>
<keyword evidence="2" id="KW-0479">Metal-binding</keyword>
<evidence type="ECO:0000256" key="3">
    <source>
        <dbReference type="ARBA" id="ARBA00022737"/>
    </source>
</evidence>
<dbReference type="Gene3D" id="1.25.40.20">
    <property type="entry name" value="Ankyrin repeat-containing domain"/>
    <property type="match status" value="1"/>
</dbReference>
<evidence type="ECO:0000256" key="7">
    <source>
        <dbReference type="SAM" id="MobiDB-lite"/>
    </source>
</evidence>
<dbReference type="InterPro" id="IPR016135">
    <property type="entry name" value="UBQ-conjugating_enzyme/RWD"/>
</dbReference>
<dbReference type="STRING" id="670386.D3BEM2"/>
<dbReference type="Pfam" id="PF13637">
    <property type="entry name" value="Ank_4"/>
    <property type="match status" value="1"/>
</dbReference>
<feature type="compositionally biased region" description="Acidic residues" evidence="7">
    <location>
        <begin position="556"/>
        <end position="570"/>
    </location>
</feature>
<keyword evidence="5" id="KW-0833">Ubl conjugation pathway</keyword>
<dbReference type="CDD" id="cd20335">
    <property type="entry name" value="BRcat_RBR"/>
    <property type="match status" value="1"/>
</dbReference>
<dbReference type="GO" id="GO:0016740">
    <property type="term" value="F:transferase activity"/>
    <property type="evidence" value="ECO:0007669"/>
    <property type="project" value="UniProtKB-KW"/>
</dbReference>
<dbReference type="AlphaFoldDB" id="D3BEM2"/>
<dbReference type="InterPro" id="IPR002867">
    <property type="entry name" value="IBR_dom"/>
</dbReference>
<keyword evidence="10" id="KW-1185">Reference proteome</keyword>
<dbReference type="InterPro" id="IPR052050">
    <property type="entry name" value="SecEffector_AnkRepeat"/>
</dbReference>
<keyword evidence="1" id="KW-0808">Transferase</keyword>
<gene>
    <name evidence="9" type="ORF">PPL_07186</name>
</gene>
<evidence type="ECO:0000259" key="8">
    <source>
        <dbReference type="PROSITE" id="PS51873"/>
    </source>
</evidence>
<dbReference type="InterPro" id="IPR044066">
    <property type="entry name" value="TRIAD_supradom"/>
</dbReference>
<dbReference type="SMART" id="SM00248">
    <property type="entry name" value="ANK"/>
    <property type="match status" value="6"/>
</dbReference>
<name>D3BEM2_HETP5</name>
<dbReference type="Proteomes" id="UP000001396">
    <property type="component" value="Unassembled WGS sequence"/>
</dbReference>
<protein>
    <recommendedName>
        <fullName evidence="8">RING-type domain-containing protein</fullName>
    </recommendedName>
</protein>
<dbReference type="RefSeq" id="XP_020432473.1">
    <property type="nucleotide sequence ID" value="XM_020578025.1"/>
</dbReference>
<evidence type="ECO:0000256" key="1">
    <source>
        <dbReference type="ARBA" id="ARBA00022679"/>
    </source>
</evidence>
<dbReference type="Gene3D" id="3.30.40.10">
    <property type="entry name" value="Zinc/RING finger domain, C3HC4 (zinc finger)"/>
    <property type="match status" value="1"/>
</dbReference>
<dbReference type="SUPFAM" id="SSF57850">
    <property type="entry name" value="RING/U-box"/>
    <property type="match status" value="2"/>
</dbReference>
<feature type="compositionally biased region" description="Low complexity" evidence="7">
    <location>
        <begin position="571"/>
        <end position="593"/>
    </location>
</feature>
<evidence type="ECO:0000313" key="10">
    <source>
        <dbReference type="Proteomes" id="UP000001396"/>
    </source>
</evidence>
<evidence type="ECO:0000256" key="2">
    <source>
        <dbReference type="ARBA" id="ARBA00022723"/>
    </source>
</evidence>
<dbReference type="PANTHER" id="PTHR46586">
    <property type="entry name" value="ANKYRIN REPEAT-CONTAINING PROTEIN"/>
    <property type="match status" value="1"/>
</dbReference>
<dbReference type="PROSITE" id="PS51873">
    <property type="entry name" value="TRIAD"/>
    <property type="match status" value="1"/>
</dbReference>
<evidence type="ECO:0000313" key="9">
    <source>
        <dbReference type="EMBL" id="EFA80353.1"/>
    </source>
</evidence>